<dbReference type="PROSITE" id="PS51257">
    <property type="entry name" value="PROKAR_LIPOPROTEIN"/>
    <property type="match status" value="1"/>
</dbReference>
<dbReference type="SUPFAM" id="SSF53098">
    <property type="entry name" value="Ribonuclease H-like"/>
    <property type="match status" value="1"/>
</dbReference>
<dbReference type="InterPro" id="IPR012337">
    <property type="entry name" value="RNaseH-like_sf"/>
</dbReference>
<gene>
    <name evidence="1" type="ORF">LCGC14_2183270</name>
</gene>
<evidence type="ECO:0000313" key="1">
    <source>
        <dbReference type="EMBL" id="KKL62633.1"/>
    </source>
</evidence>
<organism evidence="1">
    <name type="scientific">marine sediment metagenome</name>
    <dbReference type="NCBI Taxonomy" id="412755"/>
    <lineage>
        <taxon>unclassified sequences</taxon>
        <taxon>metagenomes</taxon>
        <taxon>ecological metagenomes</taxon>
    </lineage>
</organism>
<dbReference type="AlphaFoldDB" id="A0A0F9DLN2"/>
<dbReference type="GO" id="GO:0003676">
    <property type="term" value="F:nucleic acid binding"/>
    <property type="evidence" value="ECO:0007669"/>
    <property type="project" value="InterPro"/>
</dbReference>
<accession>A0A0F9DLN2</accession>
<reference evidence="1" key="1">
    <citation type="journal article" date="2015" name="Nature">
        <title>Complex archaea that bridge the gap between prokaryotes and eukaryotes.</title>
        <authorList>
            <person name="Spang A."/>
            <person name="Saw J.H."/>
            <person name="Jorgensen S.L."/>
            <person name="Zaremba-Niedzwiedzka K."/>
            <person name="Martijn J."/>
            <person name="Lind A.E."/>
            <person name="van Eijk R."/>
            <person name="Schleper C."/>
            <person name="Guy L."/>
            <person name="Ettema T.J."/>
        </authorList>
    </citation>
    <scope>NUCLEOTIDE SEQUENCE</scope>
</reference>
<dbReference type="Gene3D" id="3.30.420.10">
    <property type="entry name" value="Ribonuclease H-like superfamily/Ribonuclease H"/>
    <property type="match status" value="1"/>
</dbReference>
<sequence>MVKEKIFLSLDVEADGPAPSVNNCLQIAIVACRYAYNPDSTTTRDWVVSSIDLCLDPQDGRKESTFTMTDFWAKFPAILAKIRENARHPIFQMQKLSDWLKELEQNYEIVRWVAAPAAYDWQWVNSVYHQYEPKAAYRLPYSCECMSTLRRAVGYMGKDETAASDFMTAGTENLPHTHYALEDALEQAYKYLRLRKFLTECI</sequence>
<protein>
    <submittedName>
        <fullName evidence="1">Uncharacterized protein</fullName>
    </submittedName>
</protein>
<name>A0A0F9DLN2_9ZZZZ</name>
<comment type="caution">
    <text evidence="1">The sequence shown here is derived from an EMBL/GenBank/DDBJ whole genome shotgun (WGS) entry which is preliminary data.</text>
</comment>
<dbReference type="InterPro" id="IPR036397">
    <property type="entry name" value="RNaseH_sf"/>
</dbReference>
<proteinExistence type="predicted"/>
<dbReference type="EMBL" id="LAZR01028431">
    <property type="protein sequence ID" value="KKL62633.1"/>
    <property type="molecule type" value="Genomic_DNA"/>
</dbReference>